<feature type="transmembrane region" description="Helical" evidence="7">
    <location>
        <begin position="216"/>
        <end position="241"/>
    </location>
</feature>
<feature type="transmembrane region" description="Helical" evidence="7">
    <location>
        <begin position="101"/>
        <end position="123"/>
    </location>
</feature>
<evidence type="ECO:0000256" key="3">
    <source>
        <dbReference type="ARBA" id="ARBA00022475"/>
    </source>
</evidence>
<evidence type="ECO:0000256" key="7">
    <source>
        <dbReference type="RuleBase" id="RU363032"/>
    </source>
</evidence>
<dbReference type="PANTHER" id="PTHR43386">
    <property type="entry name" value="OLIGOPEPTIDE TRANSPORT SYSTEM PERMEASE PROTEIN APPC"/>
    <property type="match status" value="1"/>
</dbReference>
<dbReference type="PANTHER" id="PTHR43386:SF1">
    <property type="entry name" value="D,D-DIPEPTIDE TRANSPORT SYSTEM PERMEASE PROTEIN DDPC-RELATED"/>
    <property type="match status" value="1"/>
</dbReference>
<dbReference type="AlphaFoldDB" id="A0A7R7DV69"/>
<evidence type="ECO:0000256" key="1">
    <source>
        <dbReference type="ARBA" id="ARBA00004651"/>
    </source>
</evidence>
<dbReference type="EMBL" id="AP023355">
    <property type="protein sequence ID" value="BCJ38454.1"/>
    <property type="molecule type" value="Genomic_DNA"/>
</dbReference>
<evidence type="ECO:0000256" key="2">
    <source>
        <dbReference type="ARBA" id="ARBA00022448"/>
    </source>
</evidence>
<evidence type="ECO:0000259" key="8">
    <source>
        <dbReference type="PROSITE" id="PS50928"/>
    </source>
</evidence>
<gene>
    <name evidence="9" type="ORF">Athai_59570</name>
</gene>
<dbReference type="Pfam" id="PF00528">
    <property type="entry name" value="BPD_transp_1"/>
    <property type="match status" value="1"/>
</dbReference>
<dbReference type="InterPro" id="IPR000515">
    <property type="entry name" value="MetI-like"/>
</dbReference>
<keyword evidence="2 7" id="KW-0813">Transport</keyword>
<comment type="subcellular location">
    <subcellularLocation>
        <location evidence="1 7">Cell membrane</location>
        <topology evidence="1 7">Multi-pass membrane protein</topology>
    </subcellularLocation>
</comment>
<accession>A0A7R7DV69</accession>
<evidence type="ECO:0000256" key="4">
    <source>
        <dbReference type="ARBA" id="ARBA00022692"/>
    </source>
</evidence>
<keyword evidence="5 7" id="KW-1133">Transmembrane helix</keyword>
<organism evidence="9 10">
    <name type="scientific">Actinocatenispora thailandica</name>
    <dbReference type="NCBI Taxonomy" id="227318"/>
    <lineage>
        <taxon>Bacteria</taxon>
        <taxon>Bacillati</taxon>
        <taxon>Actinomycetota</taxon>
        <taxon>Actinomycetes</taxon>
        <taxon>Micromonosporales</taxon>
        <taxon>Micromonosporaceae</taxon>
        <taxon>Actinocatenispora</taxon>
    </lineage>
</organism>
<sequence length="298" mass="31507">MTTTSAVADTIETAAPPVRRRGRTGTVRIAGSLAVVAFYALCAAFGPILFRFDPVAVDTRNRLLAPMSHTSEGHLVLFGTDQIGQDLLAKMMQGARVSMTIGISALLLSGLIGLVFGILAGWFGGWPDSILMRLADIQLAFPGILLAILIAAVLGPSVGNVIVVLSISGWVTFARVTRGQTLATRHREYVDATRVLGARTWHLVRTCVLPSCRAPFLVIAALHIGDVILAEASLSFLGLGTPATTPSWGTTIASGRDLLSTAWWISTIPGIALAVLVVAFGVLGDALRDRYDPKLAAR</sequence>
<keyword evidence="6 7" id="KW-0472">Membrane</keyword>
<reference evidence="9 10" key="1">
    <citation type="submission" date="2020-08" db="EMBL/GenBank/DDBJ databases">
        <title>Whole genome shotgun sequence of Actinocatenispora thailandica NBRC 105041.</title>
        <authorList>
            <person name="Komaki H."/>
            <person name="Tamura T."/>
        </authorList>
    </citation>
    <scope>NUCLEOTIDE SEQUENCE [LARGE SCALE GENOMIC DNA]</scope>
    <source>
        <strain evidence="9 10">NBRC 105041</strain>
    </source>
</reference>
<feature type="transmembrane region" description="Helical" evidence="7">
    <location>
        <begin position="135"/>
        <end position="154"/>
    </location>
</feature>
<dbReference type="InterPro" id="IPR050366">
    <property type="entry name" value="BP-dependent_transpt_permease"/>
</dbReference>
<dbReference type="RefSeq" id="WP_203964483.1">
    <property type="nucleotide sequence ID" value="NZ_AP023355.1"/>
</dbReference>
<dbReference type="InterPro" id="IPR035906">
    <property type="entry name" value="MetI-like_sf"/>
</dbReference>
<keyword evidence="4 7" id="KW-0812">Transmembrane</keyword>
<dbReference type="Proteomes" id="UP000611640">
    <property type="component" value="Chromosome"/>
</dbReference>
<name>A0A7R7DV69_9ACTN</name>
<keyword evidence="10" id="KW-1185">Reference proteome</keyword>
<dbReference type="Gene3D" id="1.10.3720.10">
    <property type="entry name" value="MetI-like"/>
    <property type="match status" value="1"/>
</dbReference>
<evidence type="ECO:0000256" key="6">
    <source>
        <dbReference type="ARBA" id="ARBA00023136"/>
    </source>
</evidence>
<evidence type="ECO:0000313" key="10">
    <source>
        <dbReference type="Proteomes" id="UP000611640"/>
    </source>
</evidence>
<dbReference type="GO" id="GO:0055085">
    <property type="term" value="P:transmembrane transport"/>
    <property type="evidence" value="ECO:0007669"/>
    <property type="project" value="InterPro"/>
</dbReference>
<keyword evidence="3" id="KW-1003">Cell membrane</keyword>
<dbReference type="PROSITE" id="PS50928">
    <property type="entry name" value="ABC_TM1"/>
    <property type="match status" value="1"/>
</dbReference>
<dbReference type="KEGG" id="atl:Athai_59570"/>
<feature type="transmembrane region" description="Helical" evidence="7">
    <location>
        <begin position="261"/>
        <end position="284"/>
    </location>
</feature>
<feature type="transmembrane region" description="Helical" evidence="7">
    <location>
        <begin position="29"/>
        <end position="50"/>
    </location>
</feature>
<evidence type="ECO:0000256" key="5">
    <source>
        <dbReference type="ARBA" id="ARBA00022989"/>
    </source>
</evidence>
<feature type="domain" description="ABC transmembrane type-1" evidence="8">
    <location>
        <begin position="95"/>
        <end position="284"/>
    </location>
</feature>
<proteinExistence type="inferred from homology"/>
<dbReference type="SUPFAM" id="SSF161098">
    <property type="entry name" value="MetI-like"/>
    <property type="match status" value="1"/>
</dbReference>
<evidence type="ECO:0000313" key="9">
    <source>
        <dbReference type="EMBL" id="BCJ38454.1"/>
    </source>
</evidence>
<dbReference type="CDD" id="cd06261">
    <property type="entry name" value="TM_PBP2"/>
    <property type="match status" value="1"/>
</dbReference>
<protein>
    <submittedName>
        <fullName evidence="9">Peptide ABC transporter permease</fullName>
    </submittedName>
</protein>
<comment type="similarity">
    <text evidence="7">Belongs to the binding-protein-dependent transport system permease family.</text>
</comment>
<dbReference type="GO" id="GO:0005886">
    <property type="term" value="C:plasma membrane"/>
    <property type="evidence" value="ECO:0007669"/>
    <property type="project" value="UniProtKB-SubCell"/>
</dbReference>